<dbReference type="Pfam" id="PF24269">
    <property type="entry name" value="DUF7467"/>
    <property type="match status" value="2"/>
</dbReference>
<proteinExistence type="predicted"/>
<feature type="domain" description="DUF7467" evidence="1">
    <location>
        <begin position="354"/>
        <end position="452"/>
    </location>
</feature>
<dbReference type="Proteomes" id="UP001501302">
    <property type="component" value="Unassembled WGS sequence"/>
</dbReference>
<protein>
    <recommendedName>
        <fullName evidence="1">DUF7467 domain-containing protein</fullName>
    </recommendedName>
</protein>
<evidence type="ECO:0000313" key="3">
    <source>
        <dbReference type="Proteomes" id="UP001501302"/>
    </source>
</evidence>
<keyword evidence="3" id="KW-1185">Reference proteome</keyword>
<evidence type="ECO:0000259" key="1">
    <source>
        <dbReference type="Pfam" id="PF24269"/>
    </source>
</evidence>
<reference evidence="3" key="1">
    <citation type="journal article" date="2019" name="Int. J. Syst. Evol. Microbiol.">
        <title>The Global Catalogue of Microorganisms (GCM) 10K type strain sequencing project: providing services to taxonomists for standard genome sequencing and annotation.</title>
        <authorList>
            <consortium name="The Broad Institute Genomics Platform"/>
            <consortium name="The Broad Institute Genome Sequencing Center for Infectious Disease"/>
            <person name="Wu L."/>
            <person name="Ma J."/>
        </authorList>
    </citation>
    <scope>NUCLEOTIDE SEQUENCE [LARGE SCALE GENOMIC DNA]</scope>
    <source>
        <strain evidence="3">JCM 18285</strain>
    </source>
</reference>
<evidence type="ECO:0000313" key="2">
    <source>
        <dbReference type="EMBL" id="GAA4935207.1"/>
    </source>
</evidence>
<dbReference type="InterPro" id="IPR055890">
    <property type="entry name" value="DUF7467"/>
</dbReference>
<accession>A0ABP9GAB9</accession>
<dbReference type="PROSITE" id="PS51257">
    <property type="entry name" value="PROKAR_LIPOPROTEIN"/>
    <property type="match status" value="1"/>
</dbReference>
<name>A0ABP9GAB9_9FLAO</name>
<gene>
    <name evidence="2" type="ORF">GCM10023314_04430</name>
</gene>
<feature type="domain" description="DUF7467" evidence="1">
    <location>
        <begin position="259"/>
        <end position="338"/>
    </location>
</feature>
<dbReference type="EMBL" id="BAABJJ010000007">
    <property type="protein sequence ID" value="GAA4935207.1"/>
    <property type="molecule type" value="Genomic_DNA"/>
</dbReference>
<dbReference type="RefSeq" id="WP_345189927.1">
    <property type="nucleotide sequence ID" value="NZ_BAABJJ010000007.1"/>
</dbReference>
<sequence>MKKNILGIIGICFLFLSCENELLEIQEEQGLSLSSSSLSSKSNSQSDCVPDLEALELSLPDVVTGTVTAKPGVDSYFTLDILDTDLAGTDIAAWCVDQDLSLYEGDSPEFIVYSTYEELPEGEFEFPENFDLVNWVINQDYIGKASTSGGNYTFAHIQYAIWLLVDDSVCIECTALSESGADSWTSNAAVNIAMAQEIAAAAIANGEGFVPGCGQKVGVILNPAGKQAIMIVVDVPEKEEECKPCEGKVTELELQYNGDVQADIIVKTKGKGKNKVGDDVFIGTVNPGETFSFVGKDDKGTLGTEISIYVNGSLDQKIHTSCSVPIGPGAIFGDYTVISGKSREGGELCDTNYSEEEEDDNCDCDGKLTELDLAYSGDGATIIVETKGKSGSEIFNEYVDNGGTIELVGNDKKGTLGTEIKIYINGSESVKIHTSCSDPNVVPGYKVGDFEVIRGASRNNGELCPVDVPPNTGGH</sequence>
<comment type="caution">
    <text evidence="2">The sequence shown here is derived from an EMBL/GenBank/DDBJ whole genome shotgun (WGS) entry which is preliminary data.</text>
</comment>
<organism evidence="2 3">
    <name type="scientific">Algibacter agarivorans</name>
    <dbReference type="NCBI Taxonomy" id="1109741"/>
    <lineage>
        <taxon>Bacteria</taxon>
        <taxon>Pseudomonadati</taxon>
        <taxon>Bacteroidota</taxon>
        <taxon>Flavobacteriia</taxon>
        <taxon>Flavobacteriales</taxon>
        <taxon>Flavobacteriaceae</taxon>
        <taxon>Algibacter</taxon>
    </lineage>
</organism>